<dbReference type="NCBIfam" id="NF005546">
    <property type="entry name" value="PRK07208.1-2"/>
    <property type="match status" value="1"/>
</dbReference>
<proteinExistence type="predicted"/>
<reference evidence="2" key="1">
    <citation type="journal article" date="2020" name="mSystems">
        <title>Genome- and Community-Level Interaction Insights into Carbon Utilization and Element Cycling Functions of Hydrothermarchaeota in Hydrothermal Sediment.</title>
        <authorList>
            <person name="Zhou Z."/>
            <person name="Liu Y."/>
            <person name="Xu W."/>
            <person name="Pan J."/>
            <person name="Luo Z.H."/>
            <person name="Li M."/>
        </authorList>
    </citation>
    <scope>NUCLEOTIDE SEQUENCE [LARGE SCALE GENOMIC DNA]</scope>
    <source>
        <strain evidence="2">HyVt-233</strain>
    </source>
</reference>
<accession>A0A7C0U2D2</accession>
<dbReference type="GO" id="GO:0050660">
    <property type="term" value="F:flavin adenine dinucleotide binding"/>
    <property type="evidence" value="ECO:0007669"/>
    <property type="project" value="TreeGrafter"/>
</dbReference>
<dbReference type="InterPro" id="IPR036188">
    <property type="entry name" value="FAD/NAD-bd_sf"/>
</dbReference>
<dbReference type="GO" id="GO:0016491">
    <property type="term" value="F:oxidoreductase activity"/>
    <property type="evidence" value="ECO:0007669"/>
    <property type="project" value="InterPro"/>
</dbReference>
<comment type="caution">
    <text evidence="2">The sequence shown here is derived from an EMBL/GenBank/DDBJ whole genome shotgun (WGS) entry which is preliminary data.</text>
</comment>
<dbReference type="EMBL" id="DRBS01000179">
    <property type="protein sequence ID" value="HDD44116.1"/>
    <property type="molecule type" value="Genomic_DNA"/>
</dbReference>
<feature type="domain" description="Amine oxidase" evidence="1">
    <location>
        <begin position="156"/>
        <end position="461"/>
    </location>
</feature>
<dbReference type="GO" id="GO:0008767">
    <property type="term" value="F:UDP-galactopyranose mutase activity"/>
    <property type="evidence" value="ECO:0007669"/>
    <property type="project" value="TreeGrafter"/>
</dbReference>
<dbReference type="PANTHER" id="PTHR21197">
    <property type="entry name" value="UDP-GALACTOPYRANOSE MUTASE"/>
    <property type="match status" value="1"/>
</dbReference>
<dbReference type="SUPFAM" id="SSF51971">
    <property type="entry name" value="Nucleotide-binding domain"/>
    <property type="match status" value="1"/>
</dbReference>
<dbReference type="NCBIfam" id="NF005548">
    <property type="entry name" value="PRK07208.1-4"/>
    <property type="match status" value="1"/>
</dbReference>
<dbReference type="PANTHER" id="PTHR21197:SF0">
    <property type="entry name" value="UDP-GALACTOPYRANOSE MUTASE"/>
    <property type="match status" value="1"/>
</dbReference>
<name>A0A7C0U2D2_DESA2</name>
<evidence type="ECO:0000259" key="1">
    <source>
        <dbReference type="Pfam" id="PF01593"/>
    </source>
</evidence>
<sequence length="511" mass="60166">MKKAVIIGAGPAGLTAALELLKTTEIIPLVFETDSQVGGISKTISYKDYRMDIGGHRFFSKSKQIIDWWFKILPPAGAPAKDDIEFGRQIPLFANGPDPEKEDKVMLVRKRLSHIFYENKLFPYPLNFSLKVIKNLGFFKILDIITGYIYTFLFPKKPEISLEDFFINRFGRPLYEMFFKDYTYKVWGKNCSEIDALWGRQRIKGLNVKKALIHALKSNKKNIFQKKVETTLINYFLYPKYGPGQLWEEVTKRIKQKGGKVYTHHKIEKIFWEGNKIIGVEIRNLKNGKKFKLKADYFFSSMPIKELIFAFEPKAPENIIEIAANLPYRDFVTVGIFLEEINFPTLEDNWIYVQDKDVALGRIQFFHNWSPYLVPEKKGLWLGLEYFCSEKDKIWGFKKKEMLQFAKKELMKLGLIKKESWVKWGVVVKVKKAYPAYWGSYYQLYKIREFVDNFENLFLIGRNGMHRYNNQDHSMLSAIEAVKNVIYNYKDKENIWQVNVESTYYEEGRFK</sequence>
<dbReference type="AlphaFoldDB" id="A0A7C0U2D2"/>
<dbReference type="Gene3D" id="3.50.50.60">
    <property type="entry name" value="FAD/NAD(P)-binding domain"/>
    <property type="match status" value="1"/>
</dbReference>
<gene>
    <name evidence="2" type="ORF">ENG63_04560</name>
</gene>
<evidence type="ECO:0000313" key="2">
    <source>
        <dbReference type="EMBL" id="HDD44116.1"/>
    </source>
</evidence>
<dbReference type="Pfam" id="PF13450">
    <property type="entry name" value="NAD_binding_8"/>
    <property type="match status" value="1"/>
</dbReference>
<organism evidence="2">
    <name type="scientific">Desulfofervidus auxilii</name>
    <dbReference type="NCBI Taxonomy" id="1621989"/>
    <lineage>
        <taxon>Bacteria</taxon>
        <taxon>Pseudomonadati</taxon>
        <taxon>Thermodesulfobacteriota</taxon>
        <taxon>Candidatus Desulfofervidia</taxon>
        <taxon>Candidatus Desulfofervidales</taxon>
        <taxon>Candidatus Desulfofervidaceae</taxon>
        <taxon>Candidatus Desulfofervidus</taxon>
    </lineage>
</organism>
<dbReference type="Proteomes" id="UP000886289">
    <property type="component" value="Unassembled WGS sequence"/>
</dbReference>
<dbReference type="Pfam" id="PF01593">
    <property type="entry name" value="Amino_oxidase"/>
    <property type="match status" value="1"/>
</dbReference>
<protein>
    <submittedName>
        <fullName evidence="2">NAD(P)/FAD-dependent oxidoreductase</fullName>
    </submittedName>
</protein>
<dbReference type="GO" id="GO:0005829">
    <property type="term" value="C:cytosol"/>
    <property type="evidence" value="ECO:0007669"/>
    <property type="project" value="TreeGrafter"/>
</dbReference>
<dbReference type="InterPro" id="IPR002937">
    <property type="entry name" value="Amino_oxidase"/>
</dbReference>